<dbReference type="Proteomes" id="UP000660680">
    <property type="component" value="Unassembled WGS sequence"/>
</dbReference>
<dbReference type="InterPro" id="IPR007278">
    <property type="entry name" value="DUF397"/>
</dbReference>
<organism evidence="2 3">
    <name type="scientific">Actinokineospora fastidiosa</name>
    <dbReference type="NCBI Taxonomy" id="1816"/>
    <lineage>
        <taxon>Bacteria</taxon>
        <taxon>Bacillati</taxon>
        <taxon>Actinomycetota</taxon>
        <taxon>Actinomycetes</taxon>
        <taxon>Pseudonocardiales</taxon>
        <taxon>Pseudonocardiaceae</taxon>
        <taxon>Actinokineospora</taxon>
    </lineage>
</organism>
<gene>
    <name evidence="2" type="ORF">GCM10010171_10990</name>
</gene>
<evidence type="ECO:0000259" key="1">
    <source>
        <dbReference type="Pfam" id="PF04149"/>
    </source>
</evidence>
<reference evidence="2" key="2">
    <citation type="submission" date="2020-09" db="EMBL/GenBank/DDBJ databases">
        <authorList>
            <person name="Sun Q."/>
            <person name="Ohkuma M."/>
        </authorList>
    </citation>
    <scope>NUCLEOTIDE SEQUENCE</scope>
    <source>
        <strain evidence="2">JCM 3276</strain>
    </source>
</reference>
<dbReference type="EMBL" id="BMRB01000001">
    <property type="protein sequence ID" value="GGS20146.1"/>
    <property type="molecule type" value="Genomic_DNA"/>
</dbReference>
<dbReference type="AlphaFoldDB" id="A0A918G6M6"/>
<feature type="domain" description="DUF397" evidence="1">
    <location>
        <begin position="4"/>
        <end position="55"/>
    </location>
</feature>
<accession>A0A918G6M6</accession>
<evidence type="ECO:0000313" key="3">
    <source>
        <dbReference type="Proteomes" id="UP000660680"/>
    </source>
</evidence>
<name>A0A918G6M6_9PSEU</name>
<dbReference type="RefSeq" id="WP_189209144.1">
    <property type="nucleotide sequence ID" value="NZ_BMRB01000001.1"/>
</dbReference>
<keyword evidence="3" id="KW-1185">Reference proteome</keyword>
<evidence type="ECO:0000313" key="2">
    <source>
        <dbReference type="EMBL" id="GGS20146.1"/>
    </source>
</evidence>
<reference evidence="2" key="1">
    <citation type="journal article" date="2014" name="Int. J. Syst. Evol. Microbiol.">
        <title>Complete genome sequence of Corynebacterium casei LMG S-19264T (=DSM 44701T), isolated from a smear-ripened cheese.</title>
        <authorList>
            <consortium name="US DOE Joint Genome Institute (JGI-PGF)"/>
            <person name="Walter F."/>
            <person name="Albersmeier A."/>
            <person name="Kalinowski J."/>
            <person name="Ruckert C."/>
        </authorList>
    </citation>
    <scope>NUCLEOTIDE SEQUENCE</scope>
    <source>
        <strain evidence="2">JCM 3276</strain>
    </source>
</reference>
<protein>
    <recommendedName>
        <fullName evidence="1">DUF397 domain-containing protein</fullName>
    </recommendedName>
</protein>
<dbReference type="Pfam" id="PF04149">
    <property type="entry name" value="DUF397"/>
    <property type="match status" value="1"/>
</dbReference>
<comment type="caution">
    <text evidence="2">The sequence shown here is derived from an EMBL/GenBank/DDBJ whole genome shotgun (WGS) entry which is preliminary data.</text>
</comment>
<sequence length="56" mass="6054">MSTEWRTSSFSGGSNNCVELARGVEVAGVRDSKHRDGGALRLPSFAFDAFLAHVKK</sequence>
<proteinExistence type="predicted"/>